<evidence type="ECO:0000256" key="1">
    <source>
        <dbReference type="SAM" id="MobiDB-lite"/>
    </source>
</evidence>
<feature type="region of interest" description="Disordered" evidence="1">
    <location>
        <begin position="1"/>
        <end position="79"/>
    </location>
</feature>
<dbReference type="AlphaFoldDB" id="A0AAE0L2I6"/>
<dbReference type="InterPro" id="IPR044673">
    <property type="entry name" value="DCL-like"/>
</dbReference>
<accession>A0AAE0L2I6</accession>
<dbReference type="Proteomes" id="UP001190700">
    <property type="component" value="Unassembled WGS sequence"/>
</dbReference>
<feature type="compositionally biased region" description="Polar residues" evidence="1">
    <location>
        <begin position="12"/>
        <end position="21"/>
    </location>
</feature>
<gene>
    <name evidence="2" type="ORF">CYMTET_21898</name>
</gene>
<comment type="caution">
    <text evidence="2">The sequence shown here is derived from an EMBL/GenBank/DDBJ whole genome shotgun (WGS) entry which is preliminary data.</text>
</comment>
<dbReference type="Gene3D" id="3.10.450.40">
    <property type="match status" value="1"/>
</dbReference>
<name>A0AAE0L2I6_9CHLO</name>
<dbReference type="PANTHER" id="PTHR33415:SF12">
    <property type="entry name" value="PROTEIN EMBRYO DEFECTIVE 514"/>
    <property type="match status" value="1"/>
</dbReference>
<dbReference type="PANTHER" id="PTHR33415">
    <property type="entry name" value="PROTEIN EMBRYO DEFECTIVE 514"/>
    <property type="match status" value="1"/>
</dbReference>
<reference evidence="2 3" key="1">
    <citation type="journal article" date="2015" name="Genome Biol. Evol.">
        <title>Comparative Genomics of a Bacterivorous Green Alga Reveals Evolutionary Causalities and Consequences of Phago-Mixotrophic Mode of Nutrition.</title>
        <authorList>
            <person name="Burns J.A."/>
            <person name="Paasch A."/>
            <person name="Narechania A."/>
            <person name="Kim E."/>
        </authorList>
    </citation>
    <scope>NUCLEOTIDE SEQUENCE [LARGE SCALE GENOMIC DNA]</scope>
    <source>
        <strain evidence="2 3">PLY_AMNH</strain>
    </source>
</reference>
<sequence length="291" mass="32613">MAEAQEDPMPTSEDNVITQEPEQAACENEDTSETPQVGDKRKEPESDQGAVEGEVDPENADAADQAAAKKPKKTGPYTLGPKTFTNITDTYNYFSVLRRECTLNQPLNEYEYRVCVELLKQGHHDVGSKIGCGLKAIKVVEHESWESRCFMIVRTDGSTDDFSTRKCIEALFPDDVDELRTLEYMNKVSGGGTSFLRRKPAYLRDAPTAFEYLNNNPDCLTTSPVEEGGEDTNYVEHIGEDAVLTVALDHVLFPLNYSEFANILGLEHSYKFYHVTSNESIFTILRTQLCL</sequence>
<keyword evidence="3" id="KW-1185">Reference proteome</keyword>
<organism evidence="2 3">
    <name type="scientific">Cymbomonas tetramitiformis</name>
    <dbReference type="NCBI Taxonomy" id="36881"/>
    <lineage>
        <taxon>Eukaryota</taxon>
        <taxon>Viridiplantae</taxon>
        <taxon>Chlorophyta</taxon>
        <taxon>Pyramimonadophyceae</taxon>
        <taxon>Pyramimonadales</taxon>
        <taxon>Pyramimonadaceae</taxon>
        <taxon>Cymbomonas</taxon>
    </lineage>
</organism>
<proteinExistence type="predicted"/>
<protein>
    <submittedName>
        <fullName evidence="2">Uncharacterized protein</fullName>
    </submittedName>
</protein>
<evidence type="ECO:0000313" key="2">
    <source>
        <dbReference type="EMBL" id="KAK3269673.1"/>
    </source>
</evidence>
<dbReference type="Pfam" id="PF11523">
    <property type="entry name" value="DUF3223"/>
    <property type="match status" value="1"/>
</dbReference>
<dbReference type="EMBL" id="LGRX02010805">
    <property type="protein sequence ID" value="KAK3269673.1"/>
    <property type="molecule type" value="Genomic_DNA"/>
</dbReference>
<evidence type="ECO:0000313" key="3">
    <source>
        <dbReference type="Proteomes" id="UP001190700"/>
    </source>
</evidence>